<name>A0A7V6A597_9BACT</name>
<dbReference type="InterPro" id="IPR013078">
    <property type="entry name" value="His_Pase_superF_clade-1"/>
</dbReference>
<dbReference type="CDD" id="cd07067">
    <property type="entry name" value="HP_PGM_like"/>
    <property type="match status" value="1"/>
</dbReference>
<sequence>MRLASLAQKAPPAATRLYLVRHGRVADGHADRYHGNNDIGLSPTGEWQLSELARSLESVPLAAVYATPLRRTRDGAARLCQGRNIKPRVIPEFREIHFGVWEGLTFGEIAERYPEELAARLQDLENFRIPEGESLLQVHQRAIPRLKTLLAEHPGQSLALVAHAGVNRVILCDALSLPLENIFRLDQNYGCLNIIDYFPDFTLVRLVNGGVNGFVAGKQ</sequence>
<protein>
    <submittedName>
        <fullName evidence="1">Histidine phosphatase family protein</fullName>
    </submittedName>
</protein>
<dbReference type="AlphaFoldDB" id="A0A7V6A597"/>
<dbReference type="Gene3D" id="3.40.50.1240">
    <property type="entry name" value="Phosphoglycerate mutase-like"/>
    <property type="match status" value="1"/>
</dbReference>
<dbReference type="SUPFAM" id="SSF53254">
    <property type="entry name" value="Phosphoglycerate mutase-like"/>
    <property type="match status" value="1"/>
</dbReference>
<organism evidence="1">
    <name type="scientific">Desulfobacca acetoxidans</name>
    <dbReference type="NCBI Taxonomy" id="60893"/>
    <lineage>
        <taxon>Bacteria</taxon>
        <taxon>Pseudomonadati</taxon>
        <taxon>Thermodesulfobacteriota</taxon>
        <taxon>Desulfobaccia</taxon>
        <taxon>Desulfobaccales</taxon>
        <taxon>Desulfobaccaceae</taxon>
        <taxon>Desulfobacca</taxon>
    </lineage>
</organism>
<gene>
    <name evidence="1" type="ORF">ENV52_12445</name>
</gene>
<reference evidence="1" key="1">
    <citation type="journal article" date="2020" name="mSystems">
        <title>Genome- and Community-Level Interaction Insights into Carbon Utilization and Element Cycling Functions of Hydrothermarchaeota in Hydrothermal Sediment.</title>
        <authorList>
            <person name="Zhou Z."/>
            <person name="Liu Y."/>
            <person name="Xu W."/>
            <person name="Pan J."/>
            <person name="Luo Z.H."/>
            <person name="Li M."/>
        </authorList>
    </citation>
    <scope>NUCLEOTIDE SEQUENCE [LARGE SCALE GENOMIC DNA]</scope>
    <source>
        <strain evidence="1">SpSt-767</strain>
    </source>
</reference>
<dbReference type="EMBL" id="DTGR01000194">
    <property type="protein sequence ID" value="HHS30497.1"/>
    <property type="molecule type" value="Genomic_DNA"/>
</dbReference>
<comment type="caution">
    <text evidence="1">The sequence shown here is derived from an EMBL/GenBank/DDBJ whole genome shotgun (WGS) entry which is preliminary data.</text>
</comment>
<proteinExistence type="predicted"/>
<dbReference type="GO" id="GO:0016791">
    <property type="term" value="F:phosphatase activity"/>
    <property type="evidence" value="ECO:0007669"/>
    <property type="project" value="TreeGrafter"/>
</dbReference>
<dbReference type="SMART" id="SM00855">
    <property type="entry name" value="PGAM"/>
    <property type="match status" value="1"/>
</dbReference>
<dbReference type="InterPro" id="IPR050275">
    <property type="entry name" value="PGM_Phosphatase"/>
</dbReference>
<dbReference type="PANTHER" id="PTHR48100">
    <property type="entry name" value="BROAD-SPECIFICITY PHOSPHATASE YOR283W-RELATED"/>
    <property type="match status" value="1"/>
</dbReference>
<dbReference type="InterPro" id="IPR029033">
    <property type="entry name" value="His_PPase_superfam"/>
</dbReference>
<evidence type="ECO:0000313" key="1">
    <source>
        <dbReference type="EMBL" id="HHS30497.1"/>
    </source>
</evidence>
<dbReference type="Pfam" id="PF00300">
    <property type="entry name" value="His_Phos_1"/>
    <property type="match status" value="1"/>
</dbReference>
<dbReference type="PANTHER" id="PTHR48100:SF10">
    <property type="entry name" value="2-CARBOXY-D-ARABINITOL-1-PHOSPHATASE-RELATED"/>
    <property type="match status" value="1"/>
</dbReference>
<accession>A0A7V6A597</accession>